<dbReference type="PROSITE" id="PS51012">
    <property type="entry name" value="ABC_TM2"/>
    <property type="match status" value="1"/>
</dbReference>
<dbReference type="Proteomes" id="UP000318103">
    <property type="component" value="Unassembled WGS sequence"/>
</dbReference>
<comment type="similarity">
    <text evidence="10">Belongs to the ABC-2 integral membrane protein family.</text>
</comment>
<dbReference type="GO" id="GO:0016887">
    <property type="term" value="F:ATP hydrolysis activity"/>
    <property type="evidence" value="ECO:0007669"/>
    <property type="project" value="InterPro"/>
</dbReference>
<comment type="caution">
    <text evidence="14">The sequence shown here is derived from an EMBL/GenBank/DDBJ whole genome shotgun (WGS) entry which is preliminary data.</text>
</comment>
<organism evidence="14 15">
    <name type="scientific">Streptomyces puniciscabiei</name>
    <dbReference type="NCBI Taxonomy" id="164348"/>
    <lineage>
        <taxon>Bacteria</taxon>
        <taxon>Bacillati</taxon>
        <taxon>Actinomycetota</taxon>
        <taxon>Actinomycetes</taxon>
        <taxon>Kitasatosporales</taxon>
        <taxon>Streptomycetaceae</taxon>
        <taxon>Streptomyces</taxon>
    </lineage>
</organism>
<dbReference type="InterPro" id="IPR013525">
    <property type="entry name" value="ABC2_TM"/>
</dbReference>
<feature type="region of interest" description="Disordered" evidence="11">
    <location>
        <begin position="217"/>
        <end position="328"/>
    </location>
</feature>
<dbReference type="GO" id="GO:0140359">
    <property type="term" value="F:ABC-type transporter activity"/>
    <property type="evidence" value="ECO:0007669"/>
    <property type="project" value="InterPro"/>
</dbReference>
<feature type="compositionally biased region" description="Basic residues" evidence="11">
    <location>
        <begin position="237"/>
        <end position="254"/>
    </location>
</feature>
<dbReference type="PROSITE" id="PS50893">
    <property type="entry name" value="ABC_TRANSPORTER_2"/>
    <property type="match status" value="1"/>
</dbReference>
<keyword evidence="6" id="KW-0067">ATP-binding</keyword>
<evidence type="ECO:0000256" key="10">
    <source>
        <dbReference type="RuleBase" id="RU361157"/>
    </source>
</evidence>
<evidence type="ECO:0000256" key="1">
    <source>
        <dbReference type="ARBA" id="ARBA00004141"/>
    </source>
</evidence>
<keyword evidence="8 10" id="KW-0472">Membrane</keyword>
<gene>
    <name evidence="14" type="ORF">FB563_0172</name>
</gene>
<evidence type="ECO:0000313" key="14">
    <source>
        <dbReference type="EMBL" id="TQK95287.1"/>
    </source>
</evidence>
<evidence type="ECO:0000256" key="8">
    <source>
        <dbReference type="ARBA" id="ARBA00023136"/>
    </source>
</evidence>
<dbReference type="GO" id="GO:0005886">
    <property type="term" value="C:plasma membrane"/>
    <property type="evidence" value="ECO:0007669"/>
    <property type="project" value="UniProtKB-SubCell"/>
</dbReference>
<dbReference type="GO" id="GO:0005524">
    <property type="term" value="F:ATP binding"/>
    <property type="evidence" value="ECO:0007669"/>
    <property type="project" value="UniProtKB-KW"/>
</dbReference>
<evidence type="ECO:0000259" key="13">
    <source>
        <dbReference type="PROSITE" id="PS51012"/>
    </source>
</evidence>
<evidence type="ECO:0000256" key="7">
    <source>
        <dbReference type="ARBA" id="ARBA00022989"/>
    </source>
</evidence>
<dbReference type="Pfam" id="PF01061">
    <property type="entry name" value="ABC2_membrane"/>
    <property type="match status" value="1"/>
</dbReference>
<dbReference type="EMBL" id="VFNX01000001">
    <property type="protein sequence ID" value="TQK95287.1"/>
    <property type="molecule type" value="Genomic_DNA"/>
</dbReference>
<feature type="transmembrane region" description="Helical" evidence="10">
    <location>
        <begin position="489"/>
        <end position="511"/>
    </location>
</feature>
<evidence type="ECO:0000256" key="2">
    <source>
        <dbReference type="ARBA" id="ARBA00004202"/>
    </source>
</evidence>
<feature type="transmembrane region" description="Helical" evidence="10">
    <location>
        <begin position="379"/>
        <end position="397"/>
    </location>
</feature>
<feature type="transmembrane region" description="Helical" evidence="10">
    <location>
        <begin position="460"/>
        <end position="483"/>
    </location>
</feature>
<keyword evidence="15" id="KW-1185">Reference proteome</keyword>
<protein>
    <recommendedName>
        <fullName evidence="10">Transport permease protein</fullName>
    </recommendedName>
</protein>
<keyword evidence="5" id="KW-0547">Nucleotide-binding</keyword>
<feature type="transmembrane region" description="Helical" evidence="10">
    <location>
        <begin position="417"/>
        <end position="434"/>
    </location>
</feature>
<sequence length="611" mass="64962">MPPPPLDAPAIEVRALRKAFGATPALGGVDLTVAPGTVCGLLGPNGAGKTTLVRILATLSLPDGGTARVAGHDVVRHPARVRGSVALTGQYASVDEVISGRDNLVMFARLYRMRGAAARRRAEELLERFGLTDAAQRPVRTYSGGMRRRLDLAVGLVVPPAVMFLDEPTTGLDPQSRGGLWESVRELVRAGTTVLLTTQYLDEADHLADRIAVLNGPDGTGGRVVAEGTPLRAEVRARRRVHRPHRPPRRTARPGRRDPGPSRRPGSRHRRRPPPGHPGPRRGRGARLGRARHGTARTGGRRHRRSGPRPAAAHAGRGVPEPHAPAGPGPGACVNTPCSPTTWHTADEPLLSRLRWCAGDAATVARRYLLHLRSAPERAVMALVIPLLFTLLFVYVLGSNMRPPGGGSYVDFLVPGMLAQMAVFGIAASAAVVAEDKERGITDRFHSLPMSRTGVPVGQSLAECLGGVITLVLMAGCGLLVGWRPTGVVAGLALLLLARYAFSWLGMWIGLVMPSRSATDLVGMLMFPLTMISNIFVPTEGLPTGLRLLADWNPVSAVVSAVRELFGNPVAAPADAAWPIAHPIAATLGWSLLLLVVFGPLTVAAFRAPRH</sequence>
<comment type="subcellular location">
    <subcellularLocation>
        <location evidence="10">Cell membrane</location>
        <topology evidence="10">Multi-pass membrane protein</topology>
    </subcellularLocation>
    <subcellularLocation>
        <location evidence="2">Cell membrane</location>
        <topology evidence="2">Peripheral membrane protein</topology>
    </subcellularLocation>
    <subcellularLocation>
        <location evidence="1">Membrane</location>
        <topology evidence="1">Multi-pass membrane protein</topology>
    </subcellularLocation>
</comment>
<dbReference type="Pfam" id="PF00005">
    <property type="entry name" value="ABC_tran"/>
    <property type="match status" value="1"/>
</dbReference>
<feature type="compositionally biased region" description="Low complexity" evidence="11">
    <location>
        <begin position="308"/>
        <end position="318"/>
    </location>
</feature>
<evidence type="ECO:0000256" key="6">
    <source>
        <dbReference type="ARBA" id="ARBA00022840"/>
    </source>
</evidence>
<dbReference type="SMART" id="SM00382">
    <property type="entry name" value="AAA"/>
    <property type="match status" value="1"/>
</dbReference>
<dbReference type="PANTHER" id="PTHR42711">
    <property type="entry name" value="ABC TRANSPORTER ATP-BINDING PROTEIN"/>
    <property type="match status" value="1"/>
</dbReference>
<name>A0A542U873_9ACTN</name>
<feature type="domain" description="ABC transmembrane type-2" evidence="13">
    <location>
        <begin position="377"/>
        <end position="609"/>
    </location>
</feature>
<dbReference type="GO" id="GO:0046677">
    <property type="term" value="P:response to antibiotic"/>
    <property type="evidence" value="ECO:0007669"/>
    <property type="project" value="UniProtKB-KW"/>
</dbReference>
<evidence type="ECO:0000256" key="5">
    <source>
        <dbReference type="ARBA" id="ARBA00022741"/>
    </source>
</evidence>
<proteinExistence type="inferred from homology"/>
<dbReference type="InterPro" id="IPR047817">
    <property type="entry name" value="ABC2_TM_bact-type"/>
</dbReference>
<feature type="domain" description="ABC transporter" evidence="12">
    <location>
        <begin position="11"/>
        <end position="241"/>
    </location>
</feature>
<dbReference type="Gene3D" id="3.40.50.300">
    <property type="entry name" value="P-loop containing nucleotide triphosphate hydrolases"/>
    <property type="match status" value="1"/>
</dbReference>
<feature type="transmembrane region" description="Helical" evidence="10">
    <location>
        <begin position="584"/>
        <end position="606"/>
    </location>
</feature>
<accession>A0A542U873</accession>
<dbReference type="AlphaFoldDB" id="A0A542U873"/>
<evidence type="ECO:0000259" key="12">
    <source>
        <dbReference type="PROSITE" id="PS50893"/>
    </source>
</evidence>
<evidence type="ECO:0000256" key="11">
    <source>
        <dbReference type="SAM" id="MobiDB-lite"/>
    </source>
</evidence>
<feature type="compositionally biased region" description="Basic residues" evidence="11">
    <location>
        <begin position="265"/>
        <end position="307"/>
    </location>
</feature>
<evidence type="ECO:0000256" key="3">
    <source>
        <dbReference type="ARBA" id="ARBA00022448"/>
    </source>
</evidence>
<dbReference type="InterPro" id="IPR003593">
    <property type="entry name" value="AAA+_ATPase"/>
</dbReference>
<dbReference type="PANTHER" id="PTHR42711:SF19">
    <property type="entry name" value="DOXORUBICIN RESISTANCE ATP-BINDING PROTEIN DRRA"/>
    <property type="match status" value="1"/>
</dbReference>
<keyword evidence="7 10" id="KW-1133">Transmembrane helix</keyword>
<dbReference type="PROSITE" id="PS00211">
    <property type="entry name" value="ABC_TRANSPORTER_1"/>
    <property type="match status" value="1"/>
</dbReference>
<keyword evidence="9" id="KW-0046">Antibiotic resistance</keyword>
<dbReference type="InterPro" id="IPR050763">
    <property type="entry name" value="ABC_transporter_ATP-binding"/>
</dbReference>
<reference evidence="14 15" key="1">
    <citation type="submission" date="2019-06" db="EMBL/GenBank/DDBJ databases">
        <title>Sequencing the genomes of 1000 actinobacteria strains.</title>
        <authorList>
            <person name="Klenk H.-P."/>
        </authorList>
    </citation>
    <scope>NUCLEOTIDE SEQUENCE [LARGE SCALE GENOMIC DNA]</scope>
    <source>
        <strain evidence="14 15">DSM 41929</strain>
    </source>
</reference>
<keyword evidence="10" id="KW-1003">Cell membrane</keyword>
<keyword evidence="4 10" id="KW-0812">Transmembrane</keyword>
<comment type="caution">
    <text evidence="10">Lacks conserved residue(s) required for the propagation of feature annotation.</text>
</comment>
<dbReference type="SUPFAM" id="SSF52540">
    <property type="entry name" value="P-loop containing nucleoside triphosphate hydrolases"/>
    <property type="match status" value="1"/>
</dbReference>
<evidence type="ECO:0000313" key="15">
    <source>
        <dbReference type="Proteomes" id="UP000318103"/>
    </source>
</evidence>
<evidence type="ECO:0000256" key="9">
    <source>
        <dbReference type="ARBA" id="ARBA00023251"/>
    </source>
</evidence>
<dbReference type="InterPro" id="IPR017871">
    <property type="entry name" value="ABC_transporter-like_CS"/>
</dbReference>
<evidence type="ECO:0000256" key="4">
    <source>
        <dbReference type="ARBA" id="ARBA00022692"/>
    </source>
</evidence>
<dbReference type="InterPro" id="IPR027417">
    <property type="entry name" value="P-loop_NTPase"/>
</dbReference>
<keyword evidence="3 10" id="KW-0813">Transport</keyword>
<dbReference type="InterPro" id="IPR003439">
    <property type="entry name" value="ABC_transporter-like_ATP-bd"/>
</dbReference>